<evidence type="ECO:0000256" key="1">
    <source>
        <dbReference type="SAM" id="MobiDB-lite"/>
    </source>
</evidence>
<protein>
    <recommendedName>
        <fullName evidence="2">DUF6598 domain-containing protein</fullName>
    </recommendedName>
</protein>
<feature type="non-terminal residue" evidence="3">
    <location>
        <position position="1"/>
    </location>
</feature>
<comment type="caution">
    <text evidence="3">The sequence shown here is derived from an EMBL/GenBank/DDBJ whole genome shotgun (WGS) entry which is preliminary data.</text>
</comment>
<feature type="domain" description="DUF6598" evidence="2">
    <location>
        <begin position="131"/>
        <end position="359"/>
    </location>
</feature>
<evidence type="ECO:0000313" key="4">
    <source>
        <dbReference type="Proteomes" id="UP000324897"/>
    </source>
</evidence>
<dbReference type="PANTHER" id="PTHR33065">
    <property type="entry name" value="OS07G0486400 PROTEIN"/>
    <property type="match status" value="1"/>
</dbReference>
<name>A0A5J9U986_9POAL</name>
<dbReference type="EMBL" id="RWGY01000029">
    <property type="protein sequence ID" value="TVU20146.1"/>
    <property type="molecule type" value="Genomic_DNA"/>
</dbReference>
<feature type="compositionally biased region" description="Low complexity" evidence="1">
    <location>
        <begin position="13"/>
        <end position="22"/>
    </location>
</feature>
<keyword evidence="4" id="KW-1185">Reference proteome</keyword>
<evidence type="ECO:0000313" key="3">
    <source>
        <dbReference type="EMBL" id="TVU20146.1"/>
    </source>
</evidence>
<proteinExistence type="predicted"/>
<accession>A0A5J9U986</accession>
<dbReference type="InterPro" id="IPR046533">
    <property type="entry name" value="DUF6598"/>
</dbReference>
<dbReference type="OrthoDB" id="686435at2759"/>
<feature type="region of interest" description="Disordered" evidence="1">
    <location>
        <begin position="1"/>
        <end position="33"/>
    </location>
</feature>
<gene>
    <name evidence="3" type="ORF">EJB05_36342</name>
</gene>
<dbReference type="PANTHER" id="PTHR33065:SF187">
    <property type="entry name" value="DUF6598 DOMAIN-CONTAINING PROTEIN"/>
    <property type="match status" value="1"/>
</dbReference>
<sequence length="383" mass="43175">MPFASSRRRRPHTPTTARTSSQPQPPPPEPEVPQMSLFQKVFGFEPHISMLDRPREGDQELPDEDKVEILHMARCHEFTECDPKYGDWPLFTRFDGCYNLAFFDLDEESKVGLGPPLSFLSPSGRDSLDSSVNVISLKITESDLDYPINVFGSVIARDEVDYKCVYLFRRDRDDPQIITSPDDELTLTGPYRGLAVSDVMYFETNLKVRCDGTGDRALSKGVIRHNAARHSKKTINMRLPSWLSTVELVLNIKICYALEATVAVTVLKGPPDFNGKLTAWTTGNEDDHIVLFDSEASGTWRAVSDDGSVALSRRVVSVAWNEELVLRISVGDEHNVQAIRHSAEKRFCRVGSYELKVEVNWTGNVASRRKRVFRHLGATLVFV</sequence>
<dbReference type="Proteomes" id="UP000324897">
    <property type="component" value="Chromosome 7"/>
</dbReference>
<organism evidence="3 4">
    <name type="scientific">Eragrostis curvula</name>
    <name type="common">weeping love grass</name>
    <dbReference type="NCBI Taxonomy" id="38414"/>
    <lineage>
        <taxon>Eukaryota</taxon>
        <taxon>Viridiplantae</taxon>
        <taxon>Streptophyta</taxon>
        <taxon>Embryophyta</taxon>
        <taxon>Tracheophyta</taxon>
        <taxon>Spermatophyta</taxon>
        <taxon>Magnoliopsida</taxon>
        <taxon>Liliopsida</taxon>
        <taxon>Poales</taxon>
        <taxon>Poaceae</taxon>
        <taxon>PACMAD clade</taxon>
        <taxon>Chloridoideae</taxon>
        <taxon>Eragrostideae</taxon>
        <taxon>Eragrostidinae</taxon>
        <taxon>Eragrostis</taxon>
    </lineage>
</organism>
<feature type="compositionally biased region" description="Basic residues" evidence="1">
    <location>
        <begin position="1"/>
        <end position="12"/>
    </location>
</feature>
<evidence type="ECO:0000259" key="2">
    <source>
        <dbReference type="Pfam" id="PF20241"/>
    </source>
</evidence>
<dbReference type="Gramene" id="TVU20146">
    <property type="protein sequence ID" value="TVU20146"/>
    <property type="gene ID" value="EJB05_36342"/>
</dbReference>
<dbReference type="Pfam" id="PF20241">
    <property type="entry name" value="DUF6598"/>
    <property type="match status" value="1"/>
</dbReference>
<dbReference type="AlphaFoldDB" id="A0A5J9U986"/>
<reference evidence="3 4" key="1">
    <citation type="journal article" date="2019" name="Sci. Rep.">
        <title>A high-quality genome of Eragrostis curvula grass provides insights into Poaceae evolution and supports new strategies to enhance forage quality.</title>
        <authorList>
            <person name="Carballo J."/>
            <person name="Santos B.A.C.M."/>
            <person name="Zappacosta D."/>
            <person name="Garbus I."/>
            <person name="Selva J.P."/>
            <person name="Gallo C.A."/>
            <person name="Diaz A."/>
            <person name="Albertini E."/>
            <person name="Caccamo M."/>
            <person name="Echenique V."/>
        </authorList>
    </citation>
    <scope>NUCLEOTIDE SEQUENCE [LARGE SCALE GENOMIC DNA]</scope>
    <source>
        <strain evidence="4">cv. Victoria</strain>
        <tissue evidence="3">Leaf</tissue>
    </source>
</reference>